<keyword evidence="1" id="KW-0812">Transmembrane</keyword>
<feature type="transmembrane region" description="Helical" evidence="1">
    <location>
        <begin position="83"/>
        <end position="101"/>
    </location>
</feature>
<feature type="transmembrane region" description="Helical" evidence="1">
    <location>
        <begin position="21"/>
        <end position="42"/>
    </location>
</feature>
<dbReference type="EMBL" id="RDBM01000009">
    <property type="protein sequence ID" value="TXS33870.1"/>
    <property type="molecule type" value="Genomic_DNA"/>
</dbReference>
<gene>
    <name evidence="2" type="ORF">EAO74_01895</name>
</gene>
<dbReference type="RefSeq" id="WP_147982420.1">
    <property type="nucleotide sequence ID" value="NZ_RDBM01000009.1"/>
</dbReference>
<accession>A0A652LD64</accession>
<comment type="caution">
    <text evidence="2">The sequence shown here is derived from an EMBL/GenBank/DDBJ whole genome shotgun (WGS) entry which is preliminary data.</text>
</comment>
<protein>
    <submittedName>
        <fullName evidence="2">Uncharacterized protein</fullName>
    </submittedName>
</protein>
<organism evidence="2">
    <name type="scientific">Streptomyces sp. gb1(2016)</name>
    <dbReference type="NCBI Taxonomy" id="1828321"/>
    <lineage>
        <taxon>Bacteria</taxon>
        <taxon>Bacillati</taxon>
        <taxon>Actinomycetota</taxon>
        <taxon>Actinomycetes</taxon>
        <taxon>Kitasatosporales</taxon>
        <taxon>Streptomycetaceae</taxon>
        <taxon>Streptomyces</taxon>
    </lineage>
</organism>
<reference evidence="2" key="1">
    <citation type="submission" date="2018-10" db="EMBL/GenBank/DDBJ databases">
        <authorList>
            <person name="Hariharan J."/>
            <person name="Choudoir M.J."/>
            <person name="Diebold P."/>
            <person name="Panke-Buisse K."/>
            <person name="Campbell A.N."/>
            <person name="Buckley D.H."/>
        </authorList>
    </citation>
    <scope>NUCLEOTIDE SEQUENCE</scope>
    <source>
        <strain evidence="2">Gb1</strain>
    </source>
</reference>
<dbReference type="AlphaFoldDB" id="A0A652LD64"/>
<sequence>MQWPARQEFDRWAGRQQSWGAGLMALSAALFLWLAYLLLIPFSVDDYHDEVACEAPVFYDSESTPYSEGAGKLCGAERDWPELLGIGALAVPPAVAGAALFTSGSARKRASAHVFRILEMRESEERARQKKARPGV</sequence>
<proteinExistence type="predicted"/>
<name>A0A652LD64_9ACTN</name>
<evidence type="ECO:0000313" key="2">
    <source>
        <dbReference type="EMBL" id="TXS33870.1"/>
    </source>
</evidence>
<keyword evidence="1" id="KW-0472">Membrane</keyword>
<keyword evidence="1" id="KW-1133">Transmembrane helix</keyword>
<evidence type="ECO:0000256" key="1">
    <source>
        <dbReference type="SAM" id="Phobius"/>
    </source>
</evidence>